<gene>
    <name evidence="2" type="ORF">GCM10011514_00440</name>
</gene>
<evidence type="ECO:0000313" key="2">
    <source>
        <dbReference type="EMBL" id="GGD40253.1"/>
    </source>
</evidence>
<feature type="domain" description="Endonuclease GajA/Old nuclease/RecF-like AAA" evidence="1">
    <location>
        <begin position="1"/>
        <end position="86"/>
    </location>
</feature>
<protein>
    <recommendedName>
        <fullName evidence="1">Endonuclease GajA/Old nuclease/RecF-like AAA domain-containing protein</fullName>
    </recommendedName>
</protein>
<accession>A0A917DHY8</accession>
<dbReference type="AlphaFoldDB" id="A0A917DHY8"/>
<proteinExistence type="predicted"/>
<name>A0A917DHY8_9BACT</name>
<dbReference type="InterPro" id="IPR051396">
    <property type="entry name" value="Bact_Antivir_Def_Nuclease"/>
</dbReference>
<sequence>MHISKLGLENFKRFTDLTIDLSELPIAPKLVLLIGGNGSGKTSVFDAFEVMANAKNKNGLLPQTNGYYEKEGKEFRIDVRFTGLEQNQTTNTTFYGRSSLKQVPRLTRTAFGQTKFDFENDTDRPRLYIERDERFENDVEHIVKLMIDDLFKGDGKSRSEIINNYINPINQAFFRIFSEHSDKTILEFHSFTPPVDGKTAEILFKKGNSIIHYDLLSNGEKEIFNTLLNLLSRRDLYQNTIYFMDELDLHLNTQLQYNLLKEITENWIPENCQLWTASHSLGFIDYANESEFGAIIDFDDLDFDIPQVLLPQPKNNFEVFEIAVSKDFMRKAFKGSKIFFAENTDTPFYNNLEFKNTLFINAIDKKDVFFKSKNNDVFGLIDRDYLTDIDIEQIRNQYKNLRILNYYSIENYFYHPDNLEEYYSKKKKEFDKKLYIQKIKELKNEKKDTILYGIDLARRGYPFFNENGLEKQKQVFIENGKTVVELLRSDDFEQFYKVFPAKDYGKTLLERQNLSKIELAQTKWFREKIQDIIK</sequence>
<dbReference type="EMBL" id="BMKK01000001">
    <property type="protein sequence ID" value="GGD40253.1"/>
    <property type="molecule type" value="Genomic_DNA"/>
</dbReference>
<dbReference type="PANTHER" id="PTHR43581:SF2">
    <property type="entry name" value="EXCINUCLEASE ATPASE SUBUNIT"/>
    <property type="match status" value="1"/>
</dbReference>
<keyword evidence="3" id="KW-1185">Reference proteome</keyword>
<dbReference type="InterPro" id="IPR027417">
    <property type="entry name" value="P-loop_NTPase"/>
</dbReference>
<organism evidence="2 3">
    <name type="scientific">Emticicia aquatilis</name>
    <dbReference type="NCBI Taxonomy" id="1537369"/>
    <lineage>
        <taxon>Bacteria</taxon>
        <taxon>Pseudomonadati</taxon>
        <taxon>Bacteroidota</taxon>
        <taxon>Cytophagia</taxon>
        <taxon>Cytophagales</taxon>
        <taxon>Leadbetterellaceae</taxon>
        <taxon>Emticicia</taxon>
    </lineage>
</organism>
<comment type="caution">
    <text evidence="2">The sequence shown here is derived from an EMBL/GenBank/DDBJ whole genome shotgun (WGS) entry which is preliminary data.</text>
</comment>
<dbReference type="Pfam" id="PF13175">
    <property type="entry name" value="AAA_15"/>
    <property type="match status" value="1"/>
</dbReference>
<dbReference type="SUPFAM" id="SSF52540">
    <property type="entry name" value="P-loop containing nucleoside triphosphate hydrolases"/>
    <property type="match status" value="1"/>
</dbReference>
<dbReference type="Proteomes" id="UP000609064">
    <property type="component" value="Unassembled WGS sequence"/>
</dbReference>
<reference evidence="2" key="2">
    <citation type="submission" date="2020-09" db="EMBL/GenBank/DDBJ databases">
        <authorList>
            <person name="Sun Q."/>
            <person name="Zhou Y."/>
        </authorList>
    </citation>
    <scope>NUCLEOTIDE SEQUENCE</scope>
    <source>
        <strain evidence="2">CGMCC 1.15958</strain>
    </source>
</reference>
<dbReference type="RefSeq" id="WP_188763459.1">
    <property type="nucleotide sequence ID" value="NZ_BMKK01000001.1"/>
</dbReference>
<reference evidence="2" key="1">
    <citation type="journal article" date="2014" name="Int. J. Syst. Evol. Microbiol.">
        <title>Complete genome sequence of Corynebacterium casei LMG S-19264T (=DSM 44701T), isolated from a smear-ripened cheese.</title>
        <authorList>
            <consortium name="US DOE Joint Genome Institute (JGI-PGF)"/>
            <person name="Walter F."/>
            <person name="Albersmeier A."/>
            <person name="Kalinowski J."/>
            <person name="Ruckert C."/>
        </authorList>
    </citation>
    <scope>NUCLEOTIDE SEQUENCE</scope>
    <source>
        <strain evidence="2">CGMCC 1.15958</strain>
    </source>
</reference>
<dbReference type="Gene3D" id="3.40.50.300">
    <property type="entry name" value="P-loop containing nucleotide triphosphate hydrolases"/>
    <property type="match status" value="1"/>
</dbReference>
<dbReference type="InterPro" id="IPR041685">
    <property type="entry name" value="AAA_GajA/Old/RecF-like"/>
</dbReference>
<dbReference type="PANTHER" id="PTHR43581">
    <property type="entry name" value="ATP/GTP PHOSPHATASE"/>
    <property type="match status" value="1"/>
</dbReference>
<evidence type="ECO:0000259" key="1">
    <source>
        <dbReference type="Pfam" id="PF13175"/>
    </source>
</evidence>
<evidence type="ECO:0000313" key="3">
    <source>
        <dbReference type="Proteomes" id="UP000609064"/>
    </source>
</evidence>